<gene>
    <name evidence="1" type="ORF">NRIC_25710</name>
</gene>
<comment type="caution">
    <text evidence="1">The sequence shown here is derived from an EMBL/GenBank/DDBJ whole genome shotgun (WGS) entry which is preliminary data.</text>
</comment>
<evidence type="ECO:0000313" key="1">
    <source>
        <dbReference type="EMBL" id="GCF94680.1"/>
    </source>
</evidence>
<name>A0A4P5P9T2_9ENTE</name>
<keyword evidence="2" id="KW-1185">Reference proteome</keyword>
<accession>A0A4P5P9T2</accession>
<reference evidence="2" key="1">
    <citation type="submission" date="2019-02" db="EMBL/GenBank/DDBJ databases">
        <title>Draft genome sequence of Enterococcus sp. Gos25-1.</title>
        <authorList>
            <person name="Tanaka N."/>
            <person name="Shiwa Y."/>
            <person name="Fujita N."/>
        </authorList>
    </citation>
    <scope>NUCLEOTIDE SEQUENCE [LARGE SCALE GENOMIC DNA]</scope>
    <source>
        <strain evidence="2">Gos25-1</strain>
    </source>
</reference>
<dbReference type="AlphaFoldDB" id="A0A4P5P9T2"/>
<dbReference type="InterPro" id="IPR038417">
    <property type="entry name" value="Alpga-gal_N_sf"/>
</dbReference>
<sequence>MAVHDQNKDVTWSVSLAHPGSWQIEAYRLDEDLCLSGGLADRDYGHWVKAVLTGTLFTSPKAYITVARGNEELASQ</sequence>
<dbReference type="Gene3D" id="2.70.98.60">
    <property type="entry name" value="alpha-galactosidase from lactobacil brevis"/>
    <property type="match status" value="1"/>
</dbReference>
<dbReference type="EMBL" id="BJCC01000022">
    <property type="protein sequence ID" value="GCF94680.1"/>
    <property type="molecule type" value="Genomic_DNA"/>
</dbReference>
<protein>
    <submittedName>
        <fullName evidence="1">Uncharacterized protein</fullName>
    </submittedName>
</protein>
<evidence type="ECO:0000313" key="2">
    <source>
        <dbReference type="Proteomes" id="UP000290567"/>
    </source>
</evidence>
<proteinExistence type="predicted"/>
<dbReference type="Proteomes" id="UP000290567">
    <property type="component" value="Unassembled WGS sequence"/>
</dbReference>
<organism evidence="1 2">
    <name type="scientific">Enterococcus florum</name>
    <dbReference type="NCBI Taxonomy" id="2480627"/>
    <lineage>
        <taxon>Bacteria</taxon>
        <taxon>Bacillati</taxon>
        <taxon>Bacillota</taxon>
        <taxon>Bacilli</taxon>
        <taxon>Lactobacillales</taxon>
        <taxon>Enterococcaceae</taxon>
        <taxon>Enterococcus</taxon>
    </lineage>
</organism>